<reference evidence="2" key="1">
    <citation type="submission" date="2021-02" db="EMBL/GenBank/DDBJ databases">
        <authorList>
            <person name="Nowell W R."/>
        </authorList>
    </citation>
    <scope>NUCLEOTIDE SEQUENCE</scope>
</reference>
<evidence type="ECO:0000256" key="1">
    <source>
        <dbReference type="SAM" id="MobiDB-lite"/>
    </source>
</evidence>
<comment type="caution">
    <text evidence="2">The sequence shown here is derived from an EMBL/GenBank/DDBJ whole genome shotgun (WGS) entry which is preliminary data.</text>
</comment>
<dbReference type="EMBL" id="CAJOBR010021415">
    <property type="protein sequence ID" value="CAF4938735.1"/>
    <property type="molecule type" value="Genomic_DNA"/>
</dbReference>
<proteinExistence type="predicted"/>
<protein>
    <submittedName>
        <fullName evidence="2">Uncharacterized protein</fullName>
    </submittedName>
</protein>
<gene>
    <name evidence="2" type="ORF">QYT958_LOCUS32579</name>
</gene>
<feature type="region of interest" description="Disordered" evidence="1">
    <location>
        <begin position="97"/>
        <end position="127"/>
    </location>
</feature>
<evidence type="ECO:0000313" key="3">
    <source>
        <dbReference type="Proteomes" id="UP000663848"/>
    </source>
</evidence>
<dbReference type="AlphaFoldDB" id="A0A821XA90"/>
<accession>A0A821XA90</accession>
<name>A0A821XA90_9BILA</name>
<feature type="region of interest" description="Disordered" evidence="1">
    <location>
        <begin position="144"/>
        <end position="166"/>
    </location>
</feature>
<sequence>MPVAFTPIEAVIVKAINQDEFKDFSYQNADWRCLERGEMPKDDANDGRRALRDDLPVNLKQTLPMTPILSHQSSTNDTVSSTITVVKTDHMPIPHIETKRNPTQSPFQSLHSSSSAAPLPTATSSQFSMMTPTTAPAITANSTINAQQKSPSTHRSTKIILDQTDM</sequence>
<organism evidence="2 3">
    <name type="scientific">Rotaria socialis</name>
    <dbReference type="NCBI Taxonomy" id="392032"/>
    <lineage>
        <taxon>Eukaryota</taxon>
        <taxon>Metazoa</taxon>
        <taxon>Spiralia</taxon>
        <taxon>Gnathifera</taxon>
        <taxon>Rotifera</taxon>
        <taxon>Eurotatoria</taxon>
        <taxon>Bdelloidea</taxon>
        <taxon>Philodinida</taxon>
        <taxon>Philodinidae</taxon>
        <taxon>Rotaria</taxon>
    </lineage>
</organism>
<feature type="compositionally biased region" description="Low complexity" evidence="1">
    <location>
        <begin position="103"/>
        <end position="127"/>
    </location>
</feature>
<dbReference type="Proteomes" id="UP000663848">
    <property type="component" value="Unassembled WGS sequence"/>
</dbReference>
<evidence type="ECO:0000313" key="2">
    <source>
        <dbReference type="EMBL" id="CAF4938735.1"/>
    </source>
</evidence>